<keyword evidence="3" id="KW-1185">Reference proteome</keyword>
<dbReference type="Pfam" id="PF00149">
    <property type="entry name" value="Metallophos"/>
    <property type="match status" value="1"/>
</dbReference>
<protein>
    <recommendedName>
        <fullName evidence="1">Calcineurin-like phosphoesterase domain-containing protein</fullName>
    </recommendedName>
</protein>
<gene>
    <name evidence="2" type="ORF">SAMN02745218_02831</name>
</gene>
<evidence type="ECO:0000313" key="3">
    <source>
        <dbReference type="Proteomes" id="UP000184196"/>
    </source>
</evidence>
<dbReference type="InterPro" id="IPR051158">
    <property type="entry name" value="Metallophosphoesterase_sf"/>
</dbReference>
<accession>A0A1M5DI92</accession>
<dbReference type="Proteomes" id="UP000184196">
    <property type="component" value="Unassembled WGS sequence"/>
</dbReference>
<dbReference type="PIRSF" id="PIRSF033094">
    <property type="entry name" value="Pesterase_CT488"/>
    <property type="match status" value="1"/>
</dbReference>
<dbReference type="InterPro" id="IPR014578">
    <property type="entry name" value="Pesterase_CT488"/>
</dbReference>
<dbReference type="InterPro" id="IPR029052">
    <property type="entry name" value="Metallo-depent_PP-like"/>
</dbReference>
<dbReference type="PANTHER" id="PTHR31302">
    <property type="entry name" value="TRANSMEMBRANE PROTEIN WITH METALLOPHOSPHOESTERASE DOMAIN-RELATED"/>
    <property type="match status" value="1"/>
</dbReference>
<reference evidence="3" key="1">
    <citation type="submission" date="2016-11" db="EMBL/GenBank/DDBJ databases">
        <authorList>
            <person name="Varghese N."/>
            <person name="Submissions S."/>
        </authorList>
    </citation>
    <scope>NUCLEOTIDE SEQUENCE [LARGE SCALE GENOMIC DNA]</scope>
    <source>
        <strain evidence="3">DSM 11792</strain>
    </source>
</reference>
<dbReference type="InterPro" id="IPR004843">
    <property type="entry name" value="Calcineurin-like_PHP"/>
</dbReference>
<organism evidence="2 3">
    <name type="scientific">Desulfofundulus australicus DSM 11792</name>
    <dbReference type="NCBI Taxonomy" id="1121425"/>
    <lineage>
        <taxon>Bacteria</taxon>
        <taxon>Bacillati</taxon>
        <taxon>Bacillota</taxon>
        <taxon>Clostridia</taxon>
        <taxon>Eubacteriales</taxon>
        <taxon>Peptococcaceae</taxon>
        <taxon>Desulfofundulus</taxon>
    </lineage>
</organism>
<proteinExistence type="predicted"/>
<name>A0A1M5DI92_9FIRM</name>
<dbReference type="SUPFAM" id="SSF56300">
    <property type="entry name" value="Metallo-dependent phosphatases"/>
    <property type="match status" value="1"/>
</dbReference>
<dbReference type="AlphaFoldDB" id="A0A1M5DI92"/>
<feature type="domain" description="Calcineurin-like phosphoesterase" evidence="1">
    <location>
        <begin position="1"/>
        <end position="208"/>
    </location>
</feature>
<dbReference type="EMBL" id="FQUW01000050">
    <property type="protein sequence ID" value="SHF66727.1"/>
    <property type="molecule type" value="Genomic_DNA"/>
</dbReference>
<dbReference type="GO" id="GO:0016787">
    <property type="term" value="F:hydrolase activity"/>
    <property type="evidence" value="ECO:0007669"/>
    <property type="project" value="InterPro"/>
</dbReference>
<dbReference type="Gene3D" id="3.60.21.10">
    <property type="match status" value="1"/>
</dbReference>
<evidence type="ECO:0000313" key="2">
    <source>
        <dbReference type="EMBL" id="SHF66727.1"/>
    </source>
</evidence>
<sequence length="245" mass="28569">MKIYAISDLHLSFSRIPDPANWGDSPEYKPMSEVDESWTNHASRIYENWTRIVTDDDVVLVGGDISWAMRLEEARPDLHFLGLLPGLIVAVQGNHDYWWQSISRVRAMAPPNLRLIQNDHVRLGDLVICGTRGWLCPNGAFFKEEDMKIYRRELIRLRNSLDSVQGTAEEIIVMMHYMPTNEKHEYSGFIEIFQEYGIKHVVYGHLHARACRYRLPDQAWGINFYLSSADYLSFTPRLIMNWPPR</sequence>
<dbReference type="RefSeq" id="WP_073167420.1">
    <property type="nucleotide sequence ID" value="NZ_FQUW01000050.1"/>
</dbReference>
<dbReference type="OrthoDB" id="8610138at2"/>
<dbReference type="PANTHER" id="PTHR31302:SF22">
    <property type="entry name" value="PHOSPHOESTERASE"/>
    <property type="match status" value="1"/>
</dbReference>
<evidence type="ECO:0000259" key="1">
    <source>
        <dbReference type="Pfam" id="PF00149"/>
    </source>
</evidence>